<keyword evidence="3" id="KW-1185">Reference proteome</keyword>
<evidence type="ECO:0008006" key="4">
    <source>
        <dbReference type="Google" id="ProtNLM"/>
    </source>
</evidence>
<reference evidence="2 3" key="1">
    <citation type="submission" date="2020-10" db="EMBL/GenBank/DDBJ databases">
        <title>complete genome sequencing of Lysobacter sp. H21R20.</title>
        <authorList>
            <person name="Bae J.-W."/>
            <person name="Lee S.-Y."/>
        </authorList>
    </citation>
    <scope>NUCLEOTIDE SEQUENCE [LARGE SCALE GENOMIC DNA]</scope>
    <source>
        <strain evidence="2 3">H21R20</strain>
    </source>
</reference>
<dbReference type="KEGG" id="lcic:INQ41_08310"/>
<keyword evidence="1" id="KW-1133">Transmembrane helix</keyword>
<accession>A0A7S6UEA8</accession>
<name>A0A7S6UEA8_9GAMM</name>
<proteinExistence type="predicted"/>
<keyword evidence="1" id="KW-0812">Transmembrane</keyword>
<dbReference type="AlphaFoldDB" id="A0A7S6UEA8"/>
<protein>
    <recommendedName>
        <fullName evidence="4">Toxin CptA</fullName>
    </recommendedName>
</protein>
<evidence type="ECO:0000313" key="2">
    <source>
        <dbReference type="EMBL" id="QOW18702.1"/>
    </source>
</evidence>
<feature type="transmembrane region" description="Helical" evidence="1">
    <location>
        <begin position="21"/>
        <end position="41"/>
    </location>
</feature>
<evidence type="ECO:0000313" key="3">
    <source>
        <dbReference type="Proteomes" id="UP000594059"/>
    </source>
</evidence>
<dbReference type="Proteomes" id="UP000594059">
    <property type="component" value="Chromosome"/>
</dbReference>
<gene>
    <name evidence="2" type="ORF">INQ41_08310</name>
</gene>
<dbReference type="EMBL" id="CP063656">
    <property type="protein sequence ID" value="QOW18702.1"/>
    <property type="molecule type" value="Genomic_DNA"/>
</dbReference>
<keyword evidence="1" id="KW-0472">Membrane</keyword>
<evidence type="ECO:0000256" key="1">
    <source>
        <dbReference type="SAM" id="Phobius"/>
    </source>
</evidence>
<organism evidence="2 3">
    <name type="scientific">Novilysobacter ciconiae</name>
    <dbReference type="NCBI Taxonomy" id="2781022"/>
    <lineage>
        <taxon>Bacteria</taxon>
        <taxon>Pseudomonadati</taxon>
        <taxon>Pseudomonadota</taxon>
        <taxon>Gammaproteobacteria</taxon>
        <taxon>Lysobacterales</taxon>
        <taxon>Lysobacteraceae</taxon>
        <taxon>Novilysobacter</taxon>
    </lineage>
</organism>
<sequence>MPNSQRSSAPSASCRLEWRPSAWLMAALPLMAVLAALSLLVSGFPRVVTWPGAVLAVAWGVREWRREMATPVVEIEIDGPIVQVDDEPVTDFQVFWRGPLSFARWRDAERRVHRLAWWPDTLDAASRRELRLALPAQTPARGRRSVAP</sequence>